<evidence type="ECO:0000313" key="2">
    <source>
        <dbReference type="Proteomes" id="UP001209318"/>
    </source>
</evidence>
<organism evidence="1 2">
    <name type="scientific">Perspicuibacillus lycopersici</name>
    <dbReference type="NCBI Taxonomy" id="1325689"/>
    <lineage>
        <taxon>Bacteria</taxon>
        <taxon>Bacillati</taxon>
        <taxon>Bacillota</taxon>
        <taxon>Bacilli</taxon>
        <taxon>Bacillales</taxon>
        <taxon>Bacillaceae</taxon>
        <taxon>Perspicuibacillus</taxon>
    </lineage>
</organism>
<protein>
    <submittedName>
        <fullName evidence="1">Zinc-finger domain-containing protein</fullName>
    </submittedName>
</protein>
<keyword evidence="1" id="KW-0862">Zinc</keyword>
<name>A0AAE3IVH4_9BACI</name>
<keyword evidence="1" id="KW-0479">Metal-binding</keyword>
<dbReference type="AlphaFoldDB" id="A0AAE3IVH4"/>
<keyword evidence="2" id="KW-1185">Reference proteome</keyword>
<comment type="caution">
    <text evidence="1">The sequence shown here is derived from an EMBL/GenBank/DDBJ whole genome shotgun (WGS) entry which is preliminary data.</text>
</comment>
<reference evidence="1" key="1">
    <citation type="submission" date="2022-10" db="EMBL/GenBank/DDBJ databases">
        <title>Description of Fervidibacillus gen. nov. in the family Fervidibacillaceae fam. nov. with two species, Fervidibacillus albus sp. nov., and Fervidibacillus halotolerans sp. nov., isolated from tidal flat sediments.</title>
        <authorList>
            <person name="Kwon K.K."/>
            <person name="Yang S.-H."/>
        </authorList>
    </citation>
    <scope>NUCLEOTIDE SEQUENCE</scope>
    <source>
        <strain evidence="1">JCM 19140</strain>
    </source>
</reference>
<sequence length="59" mass="6979">MNNRKELMENIENLLDTYCNGCFLFQHNKNENGRRYAHQFCIKKCTVGDQLKKIGQKLS</sequence>
<dbReference type="InterPro" id="IPR019718">
    <property type="entry name" value="DUF2602"/>
</dbReference>
<dbReference type="Pfam" id="PF10782">
    <property type="entry name" value="zf-C2HCIx2C"/>
    <property type="match status" value="1"/>
</dbReference>
<accession>A0AAE3IVH4</accession>
<evidence type="ECO:0000313" key="1">
    <source>
        <dbReference type="EMBL" id="MCU9613649.1"/>
    </source>
</evidence>
<gene>
    <name evidence="1" type="ORF">OEV98_08755</name>
</gene>
<keyword evidence="1" id="KW-0863">Zinc-finger</keyword>
<dbReference type="Proteomes" id="UP001209318">
    <property type="component" value="Unassembled WGS sequence"/>
</dbReference>
<dbReference type="GO" id="GO:0008270">
    <property type="term" value="F:zinc ion binding"/>
    <property type="evidence" value="ECO:0007669"/>
    <property type="project" value="UniProtKB-KW"/>
</dbReference>
<proteinExistence type="predicted"/>
<dbReference type="EMBL" id="JAOUSF010000003">
    <property type="protein sequence ID" value="MCU9613649.1"/>
    <property type="molecule type" value="Genomic_DNA"/>
</dbReference>
<dbReference type="RefSeq" id="WP_263072887.1">
    <property type="nucleotide sequence ID" value="NZ_JAOUSF010000003.1"/>
</dbReference>